<evidence type="ECO:0000313" key="2">
    <source>
        <dbReference type="EMBL" id="CAG8636260.1"/>
    </source>
</evidence>
<organism evidence="2 3">
    <name type="scientific">Paraglomus occultum</name>
    <dbReference type="NCBI Taxonomy" id="144539"/>
    <lineage>
        <taxon>Eukaryota</taxon>
        <taxon>Fungi</taxon>
        <taxon>Fungi incertae sedis</taxon>
        <taxon>Mucoromycota</taxon>
        <taxon>Glomeromycotina</taxon>
        <taxon>Glomeromycetes</taxon>
        <taxon>Paraglomerales</taxon>
        <taxon>Paraglomeraceae</taxon>
        <taxon>Paraglomus</taxon>
    </lineage>
</organism>
<dbReference type="EMBL" id="CAJVPJ010003170">
    <property type="protein sequence ID" value="CAG8636260.1"/>
    <property type="molecule type" value="Genomic_DNA"/>
</dbReference>
<proteinExistence type="predicted"/>
<dbReference type="OrthoDB" id="2426556at2759"/>
<keyword evidence="1" id="KW-0175">Coiled coil</keyword>
<feature type="non-terminal residue" evidence="2">
    <location>
        <position position="149"/>
    </location>
</feature>
<keyword evidence="3" id="KW-1185">Reference proteome</keyword>
<name>A0A9N9DHT8_9GLOM</name>
<evidence type="ECO:0000256" key="1">
    <source>
        <dbReference type="SAM" id="Coils"/>
    </source>
</evidence>
<dbReference type="AlphaFoldDB" id="A0A9N9DHT8"/>
<comment type="caution">
    <text evidence="2">The sequence shown here is derived from an EMBL/GenBank/DDBJ whole genome shotgun (WGS) entry which is preliminary data.</text>
</comment>
<reference evidence="2" key="1">
    <citation type="submission" date="2021-06" db="EMBL/GenBank/DDBJ databases">
        <authorList>
            <person name="Kallberg Y."/>
            <person name="Tangrot J."/>
            <person name="Rosling A."/>
        </authorList>
    </citation>
    <scope>NUCLEOTIDE SEQUENCE</scope>
    <source>
        <strain evidence="2">IA702</strain>
    </source>
</reference>
<accession>A0A9N9DHT8</accession>
<evidence type="ECO:0000313" key="3">
    <source>
        <dbReference type="Proteomes" id="UP000789572"/>
    </source>
</evidence>
<protein>
    <submittedName>
        <fullName evidence="2">4771_t:CDS:1</fullName>
    </submittedName>
</protein>
<sequence length="149" mass="17402">SDSEYDTADEHPDIYLEKIKDPHMNRISEAQKFSKGEVCDYYAFVPKGCHAEKKNDILKTKTSNLEKDLKENKKELVIEKQKKQIEAAELDAKYKTHYEFIGCLEELNGEIRDELQEISDKFEEQKKISEGLQKQIDLDKKPLPEIPQI</sequence>
<feature type="coiled-coil region" evidence="1">
    <location>
        <begin position="55"/>
        <end position="135"/>
    </location>
</feature>
<dbReference type="Proteomes" id="UP000789572">
    <property type="component" value="Unassembled WGS sequence"/>
</dbReference>
<gene>
    <name evidence="2" type="ORF">POCULU_LOCUS9173</name>
</gene>